<feature type="transmembrane region" description="Helical" evidence="2">
    <location>
        <begin position="346"/>
        <end position="364"/>
    </location>
</feature>
<dbReference type="InterPro" id="IPR000045">
    <property type="entry name" value="Prepilin_IV_endopep_pep"/>
</dbReference>
<organism evidence="4 5">
    <name type="scientific">Rubripirellula amarantea</name>
    <dbReference type="NCBI Taxonomy" id="2527999"/>
    <lineage>
        <taxon>Bacteria</taxon>
        <taxon>Pseudomonadati</taxon>
        <taxon>Planctomycetota</taxon>
        <taxon>Planctomycetia</taxon>
        <taxon>Pirellulales</taxon>
        <taxon>Pirellulaceae</taxon>
        <taxon>Rubripirellula</taxon>
    </lineage>
</organism>
<feature type="transmembrane region" description="Helical" evidence="2">
    <location>
        <begin position="241"/>
        <end position="261"/>
    </location>
</feature>
<dbReference type="InterPro" id="IPR050882">
    <property type="entry name" value="Prepilin_peptidase/N-MTase"/>
</dbReference>
<dbReference type="PANTHER" id="PTHR30487">
    <property type="entry name" value="TYPE 4 PREPILIN-LIKE PROTEINS LEADER PEPTIDE-PROCESSING ENZYME"/>
    <property type="match status" value="1"/>
</dbReference>
<feature type="domain" description="Prepilin type IV endopeptidase peptidase" evidence="3">
    <location>
        <begin position="295"/>
        <end position="382"/>
    </location>
</feature>
<evidence type="ECO:0000313" key="5">
    <source>
        <dbReference type="Proteomes" id="UP000316598"/>
    </source>
</evidence>
<feature type="transmembrane region" description="Helical" evidence="2">
    <location>
        <begin position="396"/>
        <end position="414"/>
    </location>
</feature>
<protein>
    <submittedName>
        <fullName evidence="4">Type IV leader peptidase family protein</fullName>
    </submittedName>
</protein>
<keyword evidence="2" id="KW-0812">Transmembrane</keyword>
<feature type="transmembrane region" description="Helical" evidence="2">
    <location>
        <begin position="282"/>
        <end position="307"/>
    </location>
</feature>
<feature type="transmembrane region" description="Helical" evidence="2">
    <location>
        <begin position="187"/>
        <end position="207"/>
    </location>
</feature>
<dbReference type="PANTHER" id="PTHR30487:SF0">
    <property type="entry name" value="PREPILIN LEADER PEPTIDASE_N-METHYLTRANSFERASE-RELATED"/>
    <property type="match status" value="1"/>
</dbReference>
<comment type="caution">
    <text evidence="4">The sequence shown here is derived from an EMBL/GenBank/DDBJ whole genome shotgun (WGS) entry which is preliminary data.</text>
</comment>
<feature type="transmembrane region" description="Helical" evidence="2">
    <location>
        <begin position="36"/>
        <end position="55"/>
    </location>
</feature>
<keyword evidence="2" id="KW-0472">Membrane</keyword>
<dbReference type="Pfam" id="PF01478">
    <property type="entry name" value="Peptidase_A24"/>
    <property type="match status" value="1"/>
</dbReference>
<dbReference type="GO" id="GO:0006465">
    <property type="term" value="P:signal peptide processing"/>
    <property type="evidence" value="ECO:0007669"/>
    <property type="project" value="TreeGrafter"/>
</dbReference>
<name>A0A5C5WNX2_9BACT</name>
<evidence type="ECO:0000259" key="3">
    <source>
        <dbReference type="Pfam" id="PF01478"/>
    </source>
</evidence>
<dbReference type="Gene3D" id="1.20.120.1220">
    <property type="match status" value="1"/>
</dbReference>
<dbReference type="Proteomes" id="UP000316598">
    <property type="component" value="Unassembled WGS sequence"/>
</dbReference>
<feature type="transmembrane region" description="Helical" evidence="2">
    <location>
        <begin position="429"/>
        <end position="451"/>
    </location>
</feature>
<keyword evidence="5" id="KW-1185">Reference proteome</keyword>
<keyword evidence="2" id="KW-1133">Transmembrane helix</keyword>
<feature type="transmembrane region" description="Helical" evidence="2">
    <location>
        <begin position="370"/>
        <end position="389"/>
    </location>
</feature>
<dbReference type="AlphaFoldDB" id="A0A5C5WNX2"/>
<evidence type="ECO:0000256" key="1">
    <source>
        <dbReference type="ARBA" id="ARBA00005801"/>
    </source>
</evidence>
<reference evidence="4 5" key="1">
    <citation type="submission" date="2019-02" db="EMBL/GenBank/DDBJ databases">
        <title>Deep-cultivation of Planctomycetes and their phenomic and genomic characterization uncovers novel biology.</title>
        <authorList>
            <person name="Wiegand S."/>
            <person name="Jogler M."/>
            <person name="Boedeker C."/>
            <person name="Pinto D."/>
            <person name="Vollmers J."/>
            <person name="Rivas-Marin E."/>
            <person name="Kohn T."/>
            <person name="Peeters S.H."/>
            <person name="Heuer A."/>
            <person name="Rast P."/>
            <person name="Oberbeckmann S."/>
            <person name="Bunk B."/>
            <person name="Jeske O."/>
            <person name="Meyerdierks A."/>
            <person name="Storesund J.E."/>
            <person name="Kallscheuer N."/>
            <person name="Luecker S."/>
            <person name="Lage O.M."/>
            <person name="Pohl T."/>
            <person name="Merkel B.J."/>
            <person name="Hornburger P."/>
            <person name="Mueller R.-W."/>
            <person name="Bruemmer F."/>
            <person name="Labrenz M."/>
            <person name="Spormann A.M."/>
            <person name="Op Den Camp H."/>
            <person name="Overmann J."/>
            <person name="Amann R."/>
            <person name="Jetten M.S.M."/>
            <person name="Mascher T."/>
            <person name="Medema M.H."/>
            <person name="Devos D.P."/>
            <person name="Kaster A.-K."/>
            <person name="Ovreas L."/>
            <person name="Rohde M."/>
            <person name="Galperin M.Y."/>
            <person name="Jogler C."/>
        </authorList>
    </citation>
    <scope>NUCLEOTIDE SEQUENCE [LARGE SCALE GENOMIC DNA]</scope>
    <source>
        <strain evidence="4 5">Pla22</strain>
    </source>
</reference>
<dbReference type="EMBL" id="SJPI01000001">
    <property type="protein sequence ID" value="TWT52524.1"/>
    <property type="molecule type" value="Genomic_DNA"/>
</dbReference>
<dbReference type="RefSeq" id="WP_165440455.1">
    <property type="nucleotide sequence ID" value="NZ_SJPI01000001.1"/>
</dbReference>
<evidence type="ECO:0000256" key="2">
    <source>
        <dbReference type="SAM" id="Phobius"/>
    </source>
</evidence>
<evidence type="ECO:0000313" key="4">
    <source>
        <dbReference type="EMBL" id="TWT52524.1"/>
    </source>
</evidence>
<dbReference type="GO" id="GO:0004190">
    <property type="term" value="F:aspartic-type endopeptidase activity"/>
    <property type="evidence" value="ECO:0007669"/>
    <property type="project" value="InterPro"/>
</dbReference>
<dbReference type="GO" id="GO:0005886">
    <property type="term" value="C:plasma membrane"/>
    <property type="evidence" value="ECO:0007669"/>
    <property type="project" value="TreeGrafter"/>
</dbReference>
<sequence>MKRFVLCTNPLIELWPVQFGTAVIATWMAMPLELRMSLLVVIGLLLGALANHIIYRYAYFVARPITPWASKAFLSRFQDPKVSPRSWLDRIPLLGWLRLRRESHIHGNGFWIRPLLIELSMAIVLPLLYQFEALDGGLLPTSARFARFLVLFETRGTIIFFAHAILLALMVPATFIDFDEKTIPDIITIPGTILGLIIGTVSLNVFMPTALPVGGNAVSVFPTLFDSPWFPAPNNHLTAKYWWIAMAIWTTWCFALADRRWSWAVARRRGFGRAVKHLVDGIFHYGFWKWLAAIWLIGFIGITAIYRSGGTDAWYGLFSSLVGLAVGGGIVWTIRIIASWAMNMEAMGFGDVTLMAMIGAFIGWQASLSAFFLAPFAAIVIVLVQFVITRDPHVPFGPYLCAGTLLTIVFWDKVYNGWFAFNLLTIGPILLWICIAMLGLMGVMLFVWRLIKMRLFG</sequence>
<feature type="transmembrane region" description="Helical" evidence="2">
    <location>
        <begin position="313"/>
        <end position="334"/>
    </location>
</feature>
<feature type="transmembrane region" description="Helical" evidence="2">
    <location>
        <begin position="110"/>
        <end position="129"/>
    </location>
</feature>
<feature type="transmembrane region" description="Helical" evidence="2">
    <location>
        <begin position="12"/>
        <end position="30"/>
    </location>
</feature>
<proteinExistence type="inferred from homology"/>
<gene>
    <name evidence="4" type="ORF">Pla22_01480</name>
</gene>
<accession>A0A5C5WNX2</accession>
<feature type="transmembrane region" description="Helical" evidence="2">
    <location>
        <begin position="157"/>
        <end position="175"/>
    </location>
</feature>
<comment type="similarity">
    <text evidence="1">Belongs to the peptidase A24 family.</text>
</comment>